<evidence type="ECO:0000313" key="5">
    <source>
        <dbReference type="Proteomes" id="UP000039370"/>
    </source>
</evidence>
<dbReference type="InterPro" id="IPR003736">
    <property type="entry name" value="PAAI_dom"/>
</dbReference>
<dbReference type="GO" id="GO:0061522">
    <property type="term" value="F:1,4-dihydroxy-2-naphthoyl-CoA thioesterase activity"/>
    <property type="evidence" value="ECO:0007669"/>
    <property type="project" value="TreeGrafter"/>
</dbReference>
<protein>
    <submittedName>
        <fullName evidence="4">Putative enzyme</fullName>
        <ecNumber evidence="4">3.1.2.-</ecNumber>
    </submittedName>
</protein>
<dbReference type="Pfam" id="PF03061">
    <property type="entry name" value="4HBT"/>
    <property type="match status" value="1"/>
</dbReference>
<organism evidence="4 5">
    <name type="scientific">Capnocytophaga canimorsus</name>
    <dbReference type="NCBI Taxonomy" id="28188"/>
    <lineage>
        <taxon>Bacteria</taxon>
        <taxon>Pseudomonadati</taxon>
        <taxon>Bacteroidota</taxon>
        <taxon>Flavobacteriia</taxon>
        <taxon>Flavobacteriales</taxon>
        <taxon>Flavobacteriaceae</taxon>
        <taxon>Capnocytophaga</taxon>
    </lineage>
</organism>
<proteinExistence type="inferred from homology"/>
<dbReference type="EMBL" id="CDOK01000083">
    <property type="protein sequence ID" value="CEN48450.1"/>
    <property type="molecule type" value="Genomic_DNA"/>
</dbReference>
<name>A0A0B7I9M1_9FLAO</name>
<dbReference type="SUPFAM" id="SSF54637">
    <property type="entry name" value="Thioesterase/thiol ester dehydrase-isomerase"/>
    <property type="match status" value="1"/>
</dbReference>
<reference evidence="5" key="1">
    <citation type="submission" date="2015-01" db="EMBL/GenBank/DDBJ databases">
        <authorList>
            <person name="MANFREDI Pablo"/>
        </authorList>
    </citation>
    <scope>NUCLEOTIDE SEQUENCE [LARGE SCALE GENOMIC DNA]</scope>
    <source>
        <strain evidence="5">Cc11</strain>
    </source>
</reference>
<evidence type="ECO:0000259" key="3">
    <source>
        <dbReference type="Pfam" id="PF03061"/>
    </source>
</evidence>
<gene>
    <name evidence="4" type="ORF">CCAN11_1730001</name>
</gene>
<comment type="similarity">
    <text evidence="1">Belongs to the thioesterase PaaI family.</text>
</comment>
<dbReference type="InterPro" id="IPR006683">
    <property type="entry name" value="Thioestr_dom"/>
</dbReference>
<evidence type="ECO:0000256" key="2">
    <source>
        <dbReference type="ARBA" id="ARBA00022801"/>
    </source>
</evidence>
<dbReference type="NCBIfam" id="TIGR00369">
    <property type="entry name" value="unchar_dom_1"/>
    <property type="match status" value="1"/>
</dbReference>
<dbReference type="PANTHER" id="PTHR43240">
    <property type="entry name" value="1,4-DIHYDROXY-2-NAPHTHOYL-COA THIOESTERASE 1"/>
    <property type="match status" value="1"/>
</dbReference>
<dbReference type="EC" id="3.1.2.-" evidence="4"/>
<keyword evidence="2 4" id="KW-0378">Hydrolase</keyword>
<dbReference type="InterPro" id="IPR029069">
    <property type="entry name" value="HotDog_dom_sf"/>
</dbReference>
<feature type="domain" description="Thioesterase" evidence="3">
    <location>
        <begin position="51"/>
        <end position="127"/>
    </location>
</feature>
<dbReference type="GO" id="GO:0005829">
    <property type="term" value="C:cytosol"/>
    <property type="evidence" value="ECO:0007669"/>
    <property type="project" value="TreeGrafter"/>
</dbReference>
<sequence length="139" mass="15208">MITNKTEILKKLNDTSKGNFMAYLGIEYVDVGTDYLTAKMRVTQNLTQIDGVLHGGATISLAETVGSAAAFFLFRAENQKVRGVELSANHLKSVKVGETVFAKASCVHRGKTIQLWQIKVTDENQNLISLCKLSTVTIS</sequence>
<evidence type="ECO:0000256" key="1">
    <source>
        <dbReference type="ARBA" id="ARBA00008324"/>
    </source>
</evidence>
<dbReference type="AlphaFoldDB" id="A0A0B7I9M1"/>
<accession>A0A0B7I9M1</accession>
<dbReference type="PANTHER" id="PTHR43240:SF5">
    <property type="entry name" value="1,4-DIHYDROXY-2-NAPHTHOYL-COA THIOESTERASE 1"/>
    <property type="match status" value="1"/>
</dbReference>
<dbReference type="Proteomes" id="UP000039370">
    <property type="component" value="Unassembled WGS sequence"/>
</dbReference>
<evidence type="ECO:0000313" key="4">
    <source>
        <dbReference type="EMBL" id="CEN48450.1"/>
    </source>
</evidence>
<dbReference type="CDD" id="cd03443">
    <property type="entry name" value="PaaI_thioesterase"/>
    <property type="match status" value="1"/>
</dbReference>
<dbReference type="Gene3D" id="3.10.129.10">
    <property type="entry name" value="Hotdog Thioesterase"/>
    <property type="match status" value="1"/>
</dbReference>